<dbReference type="RefSeq" id="WP_382385502.1">
    <property type="nucleotide sequence ID" value="NZ_JBHLWI010000001.1"/>
</dbReference>
<evidence type="ECO:0000313" key="3">
    <source>
        <dbReference type="Proteomes" id="UP001589797"/>
    </source>
</evidence>
<reference evidence="2 3" key="1">
    <citation type="submission" date="2024-09" db="EMBL/GenBank/DDBJ databases">
        <authorList>
            <person name="Sun Q."/>
            <person name="Mori K."/>
        </authorList>
    </citation>
    <scope>NUCLEOTIDE SEQUENCE [LARGE SCALE GENOMIC DNA]</scope>
    <source>
        <strain evidence="2 3">CCM 7650</strain>
    </source>
</reference>
<name>A0ABV6FNZ1_9BACT</name>
<accession>A0ABV6FNZ1</accession>
<keyword evidence="1" id="KW-0732">Signal</keyword>
<evidence type="ECO:0000313" key="2">
    <source>
        <dbReference type="EMBL" id="MFC0261045.1"/>
    </source>
</evidence>
<sequence length="228" mass="25631">MKKIFYILFLLFSTISITQAQSNRTDKLGVGLGPSVLYGDNTGIFSDLRFKVLPALSVDYNRFIDTHFDVRGTLGWQMIGSGDFYSEGLIEKIALAGYPHAFKGSLIYGDVMPIYHINPDKRGFLPSLVKVYTGLGVGFFHSLRKDERRIYNGAEFSTESYNASNTNIYFPFRVGAFINMPEIKGDLGIEGTLMISPFGNMEGNSLQQKIIKSDIAAQFQVTYRYHLQ</sequence>
<dbReference type="EMBL" id="JBHLWI010000001">
    <property type="protein sequence ID" value="MFC0261045.1"/>
    <property type="molecule type" value="Genomic_DNA"/>
</dbReference>
<protein>
    <recommendedName>
        <fullName evidence="4">Outer membrane protein beta-barrel domain-containing protein</fullName>
    </recommendedName>
</protein>
<organism evidence="2 3">
    <name type="scientific">Fontibacter flavus</name>
    <dbReference type="NCBI Taxonomy" id="654838"/>
    <lineage>
        <taxon>Bacteria</taxon>
        <taxon>Pseudomonadati</taxon>
        <taxon>Bacteroidota</taxon>
        <taxon>Cytophagia</taxon>
        <taxon>Cytophagales</taxon>
        <taxon>Cyclobacteriaceae</taxon>
        <taxon>Fontibacter</taxon>
    </lineage>
</organism>
<dbReference type="Proteomes" id="UP001589797">
    <property type="component" value="Unassembled WGS sequence"/>
</dbReference>
<evidence type="ECO:0008006" key="4">
    <source>
        <dbReference type="Google" id="ProtNLM"/>
    </source>
</evidence>
<keyword evidence="3" id="KW-1185">Reference proteome</keyword>
<evidence type="ECO:0000256" key="1">
    <source>
        <dbReference type="SAM" id="SignalP"/>
    </source>
</evidence>
<comment type="caution">
    <text evidence="2">The sequence shown here is derived from an EMBL/GenBank/DDBJ whole genome shotgun (WGS) entry which is preliminary data.</text>
</comment>
<feature type="chain" id="PRO_5047105803" description="Outer membrane protein beta-barrel domain-containing protein" evidence="1">
    <location>
        <begin position="21"/>
        <end position="228"/>
    </location>
</feature>
<gene>
    <name evidence="2" type="ORF">ACFFIP_00010</name>
</gene>
<proteinExistence type="predicted"/>
<feature type="signal peptide" evidence="1">
    <location>
        <begin position="1"/>
        <end position="20"/>
    </location>
</feature>